<evidence type="ECO:0000313" key="7">
    <source>
        <dbReference type="EMBL" id="GAA1876376.1"/>
    </source>
</evidence>
<evidence type="ECO:0000313" key="8">
    <source>
        <dbReference type="Proteomes" id="UP001501094"/>
    </source>
</evidence>
<keyword evidence="8" id="KW-1185">Reference proteome</keyword>
<evidence type="ECO:0000256" key="5">
    <source>
        <dbReference type="RuleBase" id="RU004478"/>
    </source>
</evidence>
<keyword evidence="3 4" id="KW-0346">Stress response</keyword>
<dbReference type="InterPro" id="IPR013805">
    <property type="entry name" value="GrpE_CC"/>
</dbReference>
<gene>
    <name evidence="3" type="primary">grpE</name>
    <name evidence="7" type="ORF">GCM10009751_40230</name>
</gene>
<dbReference type="InterPro" id="IPR009012">
    <property type="entry name" value="GrpE_head"/>
</dbReference>
<dbReference type="HAMAP" id="MF_01151">
    <property type="entry name" value="GrpE"/>
    <property type="match status" value="1"/>
</dbReference>
<comment type="function">
    <text evidence="3 4">Participates actively in the response to hyperosmotic and heat shock by preventing the aggregation of stress-denatured proteins, in association with DnaK and GrpE. It is the nucleotide exchange factor for DnaK and may function as a thermosensor. Unfolded proteins bind initially to DnaJ; upon interaction with the DnaJ-bound protein, DnaK hydrolyzes its bound ATP, resulting in the formation of a stable complex. GrpE releases ADP from DnaK; ATP binding to DnaK triggers the release of the substrate protein, thus completing the reaction cycle. Several rounds of ATP-dependent interactions between DnaJ, DnaK and GrpE are required for fully efficient folding.</text>
</comment>
<reference evidence="7 8" key="1">
    <citation type="journal article" date="2019" name="Int. J. Syst. Evol. Microbiol.">
        <title>The Global Catalogue of Microorganisms (GCM) 10K type strain sequencing project: providing services to taxonomists for standard genome sequencing and annotation.</title>
        <authorList>
            <consortium name="The Broad Institute Genomics Platform"/>
            <consortium name="The Broad Institute Genome Sequencing Center for Infectious Disease"/>
            <person name="Wu L."/>
            <person name="Ma J."/>
        </authorList>
    </citation>
    <scope>NUCLEOTIDE SEQUENCE [LARGE SCALE GENOMIC DNA]</scope>
    <source>
        <strain evidence="7 8">JCM 14326</strain>
    </source>
</reference>
<dbReference type="RefSeq" id="WP_344106573.1">
    <property type="nucleotide sequence ID" value="NZ_BAAANL010000013.1"/>
</dbReference>
<keyword evidence="2 3" id="KW-0143">Chaperone</keyword>
<dbReference type="Proteomes" id="UP001501094">
    <property type="component" value="Unassembled WGS sequence"/>
</dbReference>
<sequence length="241" mass="24571">MSDQTPQASPEPEGSGGRPFEFRDKRKVDPEAGTPRTPAAGAAGAAGGDSAGGAAGTPGPEAPDAAAGAGAGAGAADAAGADPLEALDFEPSGEASDDAAVLAAKAEAAEHLDALQRERASFTNYRNRAIRDQEAARKQGVQDVLAALLPVLDDVERAKQHGELSGPMAAIAEKLDQSLAKFGVERFGRVGEEFDPQVHDALMHNTDAEATSTTVNLVVEPGYKIGEKVVRAARVGVVGPE</sequence>
<protein>
    <recommendedName>
        <fullName evidence="3 4">Protein GrpE</fullName>
    </recommendedName>
    <alternativeName>
        <fullName evidence="3">HSP-70 cofactor</fullName>
    </alternativeName>
</protein>
<organism evidence="7 8">
    <name type="scientific">Myceligenerans crystallogenes</name>
    <dbReference type="NCBI Taxonomy" id="316335"/>
    <lineage>
        <taxon>Bacteria</taxon>
        <taxon>Bacillati</taxon>
        <taxon>Actinomycetota</taxon>
        <taxon>Actinomycetes</taxon>
        <taxon>Micrococcales</taxon>
        <taxon>Promicromonosporaceae</taxon>
        <taxon>Myceligenerans</taxon>
    </lineage>
</organism>
<comment type="subcellular location">
    <subcellularLocation>
        <location evidence="3">Cytoplasm</location>
    </subcellularLocation>
</comment>
<feature type="compositionally biased region" description="Low complexity" evidence="6">
    <location>
        <begin position="31"/>
        <end position="43"/>
    </location>
</feature>
<feature type="compositionally biased region" description="Basic and acidic residues" evidence="6">
    <location>
        <begin position="20"/>
        <end position="30"/>
    </location>
</feature>
<dbReference type="CDD" id="cd00446">
    <property type="entry name" value="GrpE"/>
    <property type="match status" value="1"/>
</dbReference>
<name>A0ABN2NMX3_9MICO</name>
<dbReference type="PANTHER" id="PTHR21237:SF23">
    <property type="entry name" value="GRPE PROTEIN HOMOLOG, MITOCHONDRIAL"/>
    <property type="match status" value="1"/>
</dbReference>
<comment type="subunit">
    <text evidence="3">Homodimer.</text>
</comment>
<dbReference type="Gene3D" id="3.90.20.20">
    <property type="match status" value="1"/>
</dbReference>
<dbReference type="Pfam" id="PF01025">
    <property type="entry name" value="GrpE"/>
    <property type="match status" value="1"/>
</dbReference>
<feature type="compositionally biased region" description="Low complexity" evidence="6">
    <location>
        <begin position="57"/>
        <end position="77"/>
    </location>
</feature>
<accession>A0ABN2NMX3</accession>
<keyword evidence="3" id="KW-0963">Cytoplasm</keyword>
<comment type="similarity">
    <text evidence="1 3 5">Belongs to the GrpE family.</text>
</comment>
<feature type="compositionally biased region" description="Gly residues" evidence="6">
    <location>
        <begin position="44"/>
        <end position="56"/>
    </location>
</feature>
<dbReference type="InterPro" id="IPR000740">
    <property type="entry name" value="GrpE"/>
</dbReference>
<dbReference type="PROSITE" id="PS01071">
    <property type="entry name" value="GRPE"/>
    <property type="match status" value="1"/>
</dbReference>
<evidence type="ECO:0000256" key="3">
    <source>
        <dbReference type="HAMAP-Rule" id="MF_01151"/>
    </source>
</evidence>
<evidence type="ECO:0000256" key="2">
    <source>
        <dbReference type="ARBA" id="ARBA00023186"/>
    </source>
</evidence>
<evidence type="ECO:0000256" key="4">
    <source>
        <dbReference type="RuleBase" id="RU000639"/>
    </source>
</evidence>
<dbReference type="PANTHER" id="PTHR21237">
    <property type="entry name" value="GRPE PROTEIN"/>
    <property type="match status" value="1"/>
</dbReference>
<dbReference type="PRINTS" id="PR00773">
    <property type="entry name" value="GRPEPROTEIN"/>
</dbReference>
<proteinExistence type="inferred from homology"/>
<dbReference type="SUPFAM" id="SSF51064">
    <property type="entry name" value="Head domain of nucleotide exchange factor GrpE"/>
    <property type="match status" value="1"/>
</dbReference>
<dbReference type="EMBL" id="BAAANL010000013">
    <property type="protein sequence ID" value="GAA1876376.1"/>
    <property type="molecule type" value="Genomic_DNA"/>
</dbReference>
<evidence type="ECO:0000256" key="1">
    <source>
        <dbReference type="ARBA" id="ARBA00009054"/>
    </source>
</evidence>
<feature type="region of interest" description="Disordered" evidence="6">
    <location>
        <begin position="1"/>
        <end position="77"/>
    </location>
</feature>
<comment type="caution">
    <text evidence="7">The sequence shown here is derived from an EMBL/GenBank/DDBJ whole genome shotgun (WGS) entry which is preliminary data.</text>
</comment>
<dbReference type="Gene3D" id="2.30.22.10">
    <property type="entry name" value="Head domain of nucleotide exchange factor GrpE"/>
    <property type="match status" value="1"/>
</dbReference>
<evidence type="ECO:0000256" key="6">
    <source>
        <dbReference type="SAM" id="MobiDB-lite"/>
    </source>
</evidence>
<dbReference type="SUPFAM" id="SSF58014">
    <property type="entry name" value="Coiled-coil domain of nucleotide exchange factor GrpE"/>
    <property type="match status" value="1"/>
</dbReference>